<keyword evidence="5" id="KW-1185">Reference proteome</keyword>
<comment type="caution">
    <text evidence="4">The sequence shown here is derived from an EMBL/GenBank/DDBJ whole genome shotgun (WGS) entry which is preliminary data.</text>
</comment>
<evidence type="ECO:0008006" key="6">
    <source>
        <dbReference type="Google" id="ProtNLM"/>
    </source>
</evidence>
<dbReference type="AlphaFoldDB" id="A0AA37MAM5"/>
<reference evidence="4" key="1">
    <citation type="journal article" date="2016" name="Front. Microbiol.">
        <title>Genome Sequence of the Piezophilic, Mesophilic Sulfate-Reducing Bacterium Desulfovibrio indicus J2T.</title>
        <authorList>
            <person name="Cao J."/>
            <person name="Maignien L."/>
            <person name="Shao Z."/>
            <person name="Alain K."/>
            <person name="Jebbar M."/>
        </authorList>
    </citation>
    <scope>NUCLEOTIDE SEQUENCE</scope>
    <source>
        <strain evidence="4">NBRC 103626</strain>
    </source>
</reference>
<reference evidence="4" key="2">
    <citation type="submission" date="2021-08" db="EMBL/GenBank/DDBJ databases">
        <authorList>
            <person name="Tani A."/>
            <person name="Ola A."/>
            <person name="Ogura Y."/>
            <person name="Katsura K."/>
            <person name="Hayashi T."/>
        </authorList>
    </citation>
    <scope>NUCLEOTIDE SEQUENCE</scope>
    <source>
        <strain evidence="4">NBRC 103626</strain>
    </source>
</reference>
<sequence length="657" mass="73390">MTVLANAARLAAEAIAAALKPPAKVDFLDWAVRNIVFTKRESPEPGPYNPDRFSYFNEVLRALSPSDPCRIVTLAKSAQLGGTVLANVFTGGSMEMDPGDLMYVHPTDNNAERWSKMKLTPMLRGTPALKVLFPEKSREGGNSTLYKERADGLGAILISGANSPASLSQVTVPRQVQDDLAKWETNSAGDPEVQADSRSRAITFAKIFKISTPLVMPGCRITKSYEAGSQERLFVPCPHPGCGHMQSLEWENMQANLDPEDPERAFFTCVECEQPIEEHHRAWMLKRHEWRAANPKMKRIHRSFYIWSAYSFLQSWKQVAFEWFKAKGDPEAERAFLNDTVGQAFKSTGEAPPWEALRDRAADAPYGRGVIPLGALLITMGLDVQQDRVEWQVVGFGRNGQRWVIDYDIVPGHVSEPGTRARLDALMGKTWPNGVGRRLGIDLAAIDGNAYTEDVWGWAGRHPASRVIMVRGANRDHSPVLEQVRKERNAAGKPLKYQKRFYNFGSSVLKMALYRNLLKQDPGEPGYVHLPQGMEDEFFRQLTAERRVAVKKFGVEVYRWVPDPGQRNEALDTHLQAETAANRLGLRSMPERRWQRLQDEREAPLEPGEAVPEEPAPSPSPDPAADTSPAAPPDPPPPAAEARRPRGLMALARLNRR</sequence>
<dbReference type="GO" id="GO:0004519">
    <property type="term" value="F:endonuclease activity"/>
    <property type="evidence" value="ECO:0007669"/>
    <property type="project" value="InterPro"/>
</dbReference>
<feature type="domain" description="Phage terminase large subunit GpA ATPase" evidence="2">
    <location>
        <begin position="42"/>
        <end position="290"/>
    </location>
</feature>
<organism evidence="4 5">
    <name type="scientific">Methylobacterium gregans</name>
    <dbReference type="NCBI Taxonomy" id="374424"/>
    <lineage>
        <taxon>Bacteria</taxon>
        <taxon>Pseudomonadati</taxon>
        <taxon>Pseudomonadota</taxon>
        <taxon>Alphaproteobacteria</taxon>
        <taxon>Hyphomicrobiales</taxon>
        <taxon>Methylobacteriaceae</taxon>
        <taxon>Methylobacterium</taxon>
    </lineage>
</organism>
<evidence type="ECO:0000256" key="1">
    <source>
        <dbReference type="SAM" id="MobiDB-lite"/>
    </source>
</evidence>
<feature type="compositionally biased region" description="Pro residues" evidence="1">
    <location>
        <begin position="630"/>
        <end position="639"/>
    </location>
</feature>
<protein>
    <recommendedName>
        <fullName evidence="6">Terminase GpA</fullName>
    </recommendedName>
</protein>
<evidence type="ECO:0000313" key="5">
    <source>
        <dbReference type="Proteomes" id="UP001055108"/>
    </source>
</evidence>
<dbReference type="GO" id="GO:0016887">
    <property type="term" value="F:ATP hydrolysis activity"/>
    <property type="evidence" value="ECO:0007669"/>
    <property type="project" value="InterPro"/>
</dbReference>
<feature type="domain" description="Terminase large subunit GpA endonuclease" evidence="3">
    <location>
        <begin position="301"/>
        <end position="592"/>
    </location>
</feature>
<evidence type="ECO:0000313" key="4">
    <source>
        <dbReference type="EMBL" id="GJD78003.1"/>
    </source>
</evidence>
<dbReference type="InterPro" id="IPR046454">
    <property type="entry name" value="GpA_endonuclease"/>
</dbReference>
<feature type="region of interest" description="Disordered" evidence="1">
    <location>
        <begin position="600"/>
        <end position="657"/>
    </location>
</feature>
<name>A0AA37MAM5_9HYPH</name>
<dbReference type="Pfam" id="PF05876">
    <property type="entry name" value="GpA_ATPase"/>
    <property type="match status" value="1"/>
</dbReference>
<dbReference type="InterPro" id="IPR046453">
    <property type="entry name" value="GpA_ATPase"/>
</dbReference>
<gene>
    <name evidence="4" type="ORF">NBEOAGPD_1215</name>
</gene>
<dbReference type="EMBL" id="BPQM01000026">
    <property type="protein sequence ID" value="GJD78003.1"/>
    <property type="molecule type" value="Genomic_DNA"/>
</dbReference>
<accession>A0AA37MAM5</accession>
<proteinExistence type="predicted"/>
<dbReference type="Proteomes" id="UP001055108">
    <property type="component" value="Unassembled WGS sequence"/>
</dbReference>
<dbReference type="Pfam" id="PF20454">
    <property type="entry name" value="GpA_nuclease"/>
    <property type="match status" value="1"/>
</dbReference>
<evidence type="ECO:0000259" key="2">
    <source>
        <dbReference type="Pfam" id="PF05876"/>
    </source>
</evidence>
<dbReference type="RefSeq" id="WP_238301734.1">
    <property type="nucleotide sequence ID" value="NZ_BPQM01000026.1"/>
</dbReference>
<evidence type="ECO:0000259" key="3">
    <source>
        <dbReference type="Pfam" id="PF20454"/>
    </source>
</evidence>